<keyword evidence="1" id="KW-0732">Signal</keyword>
<feature type="chain" id="PRO_5041263593" evidence="1">
    <location>
        <begin position="20"/>
        <end position="423"/>
    </location>
</feature>
<sequence>MHHLLIKSLILLLNNPSLGHPQAEPQPQPSAVNSSSIPTQAANAFFQAIPSGETIGELIQIFEEEDIPDDNSTAVAATVYAASSSTSYLAARSFATPNAPVSPLDKINGQRTLNAFWNSTDHGGYNLTIPGCLSGYDVIGQIEAPNGTIIDNATFADLITMLQLPGAALWNYTMTFANKTYNDISATLDAIICDGPQGASRELLWPRPDWRSYDNREGFTLAYLIGGLGVISIGYAGTHLGVIHEGITANISTEVEVRILAATGFLEYLFLTTLWRLQSVERRYIGRLEALILNGFIWAGAGLLKLLEVVTQSCCSSGSARAGLNNLAARARNQVQVVTTGAGTTIGQSASTNFLLGLLGVNEQGTASSGDIESQVNAAGQAAAEVAQARVEGLAQAASAVVQLTHEAVQAQIAGGNPGESCG</sequence>
<gene>
    <name evidence="2" type="ORF">JMJ35_010520</name>
</gene>
<evidence type="ECO:0000313" key="3">
    <source>
        <dbReference type="Proteomes" id="UP001166286"/>
    </source>
</evidence>
<keyword evidence="3" id="KW-1185">Reference proteome</keyword>
<evidence type="ECO:0000256" key="1">
    <source>
        <dbReference type="SAM" id="SignalP"/>
    </source>
</evidence>
<dbReference type="EMBL" id="JAFEKC020000025">
    <property type="protein sequence ID" value="KAK0507062.1"/>
    <property type="molecule type" value="Genomic_DNA"/>
</dbReference>
<name>A0AA39QQ39_9LECA</name>
<reference evidence="2" key="1">
    <citation type="submission" date="2023-03" db="EMBL/GenBank/DDBJ databases">
        <title>Complete genome of Cladonia borealis.</title>
        <authorList>
            <person name="Park H."/>
        </authorList>
    </citation>
    <scope>NUCLEOTIDE SEQUENCE</scope>
    <source>
        <strain evidence="2">ANT050790</strain>
    </source>
</reference>
<protein>
    <submittedName>
        <fullName evidence="2">Uncharacterized protein</fullName>
    </submittedName>
</protein>
<feature type="signal peptide" evidence="1">
    <location>
        <begin position="1"/>
        <end position="19"/>
    </location>
</feature>
<proteinExistence type="predicted"/>
<dbReference type="Proteomes" id="UP001166286">
    <property type="component" value="Unassembled WGS sequence"/>
</dbReference>
<evidence type="ECO:0000313" key="2">
    <source>
        <dbReference type="EMBL" id="KAK0507062.1"/>
    </source>
</evidence>
<accession>A0AA39QQ39</accession>
<comment type="caution">
    <text evidence="2">The sequence shown here is derived from an EMBL/GenBank/DDBJ whole genome shotgun (WGS) entry which is preliminary data.</text>
</comment>
<dbReference type="AlphaFoldDB" id="A0AA39QQ39"/>
<organism evidence="2 3">
    <name type="scientific">Cladonia borealis</name>
    <dbReference type="NCBI Taxonomy" id="184061"/>
    <lineage>
        <taxon>Eukaryota</taxon>
        <taxon>Fungi</taxon>
        <taxon>Dikarya</taxon>
        <taxon>Ascomycota</taxon>
        <taxon>Pezizomycotina</taxon>
        <taxon>Lecanoromycetes</taxon>
        <taxon>OSLEUM clade</taxon>
        <taxon>Lecanoromycetidae</taxon>
        <taxon>Lecanorales</taxon>
        <taxon>Lecanorineae</taxon>
        <taxon>Cladoniaceae</taxon>
        <taxon>Cladonia</taxon>
    </lineage>
</organism>